<reference evidence="1 2" key="1">
    <citation type="submission" date="2024-07" db="EMBL/GenBank/DDBJ databases">
        <title>Description of Labrys sedimenti sp. nov., isolated from a diclofenac-degrading enrichment culture.</title>
        <authorList>
            <person name="Tancsics A."/>
            <person name="Csepanyi A."/>
        </authorList>
    </citation>
    <scope>NUCLEOTIDE SEQUENCE [LARGE SCALE GENOMIC DNA]</scope>
    <source>
        <strain evidence="1 2">LMG 23578</strain>
    </source>
</reference>
<dbReference type="Proteomes" id="UP001555786">
    <property type="component" value="Unassembled WGS sequence"/>
</dbReference>
<evidence type="ECO:0000313" key="2">
    <source>
        <dbReference type="Proteomes" id="UP001555786"/>
    </source>
</evidence>
<dbReference type="Gene3D" id="6.10.250.730">
    <property type="match status" value="1"/>
</dbReference>
<dbReference type="RefSeq" id="WP_311939568.1">
    <property type="nucleotide sequence ID" value="NZ_JAVSCS010000024.1"/>
</dbReference>
<dbReference type="EMBL" id="JBFNQD010000011">
    <property type="protein sequence ID" value="MEW9308994.1"/>
    <property type="molecule type" value="Genomic_DNA"/>
</dbReference>
<name>A0ABV3PTP0_9HYPH</name>
<organism evidence="1 2">
    <name type="scientific">Labrys neptuniae</name>
    <dbReference type="NCBI Taxonomy" id="376174"/>
    <lineage>
        <taxon>Bacteria</taxon>
        <taxon>Pseudomonadati</taxon>
        <taxon>Pseudomonadota</taxon>
        <taxon>Alphaproteobacteria</taxon>
        <taxon>Hyphomicrobiales</taxon>
        <taxon>Xanthobacteraceae</taxon>
        <taxon>Labrys</taxon>
    </lineage>
</organism>
<gene>
    <name evidence="1" type="ORF">ABXS05_25825</name>
</gene>
<dbReference type="Pfam" id="PF06169">
    <property type="entry name" value="DUF982"/>
    <property type="match status" value="1"/>
</dbReference>
<protein>
    <submittedName>
        <fullName evidence="1">DUF982 domain-containing protein</fullName>
    </submittedName>
</protein>
<comment type="caution">
    <text evidence="1">The sequence shown here is derived from an EMBL/GenBank/DDBJ whole genome shotgun (WGS) entry which is preliminary data.</text>
</comment>
<accession>A0ABV3PTP0</accession>
<keyword evidence="2" id="KW-1185">Reference proteome</keyword>
<sequence length="81" mass="9205">MDTLPWSRPVRFETDVGRYRILVSTEEASHFLLNDWPQVTGPRLIDARRICLDVMAGTDEPDNARTAFVAACKEADIRVMP</sequence>
<evidence type="ECO:0000313" key="1">
    <source>
        <dbReference type="EMBL" id="MEW9308994.1"/>
    </source>
</evidence>
<dbReference type="InterPro" id="IPR010385">
    <property type="entry name" value="DUF982"/>
</dbReference>
<proteinExistence type="predicted"/>